<evidence type="ECO:0000313" key="1">
    <source>
        <dbReference type="EMBL" id="KAH6622881.1"/>
    </source>
</evidence>
<organism evidence="1 2">
    <name type="scientific">Chaetomium tenue</name>
    <dbReference type="NCBI Taxonomy" id="1854479"/>
    <lineage>
        <taxon>Eukaryota</taxon>
        <taxon>Fungi</taxon>
        <taxon>Dikarya</taxon>
        <taxon>Ascomycota</taxon>
        <taxon>Pezizomycotina</taxon>
        <taxon>Sordariomycetes</taxon>
        <taxon>Sordariomycetidae</taxon>
        <taxon>Sordariales</taxon>
        <taxon>Chaetomiaceae</taxon>
        <taxon>Chaetomium</taxon>
    </lineage>
</organism>
<accession>A0ACB7P2K3</accession>
<keyword evidence="2" id="KW-1185">Reference proteome</keyword>
<proteinExistence type="predicted"/>
<dbReference type="EMBL" id="JAGIZQ010000006">
    <property type="protein sequence ID" value="KAH6622881.1"/>
    <property type="molecule type" value="Genomic_DNA"/>
</dbReference>
<dbReference type="Proteomes" id="UP000724584">
    <property type="component" value="Unassembled WGS sequence"/>
</dbReference>
<name>A0ACB7P2K3_9PEZI</name>
<reference evidence="1 2" key="1">
    <citation type="journal article" date="2021" name="Nat. Commun.">
        <title>Genetic determinants of endophytism in the Arabidopsis root mycobiome.</title>
        <authorList>
            <person name="Mesny F."/>
            <person name="Miyauchi S."/>
            <person name="Thiergart T."/>
            <person name="Pickel B."/>
            <person name="Atanasova L."/>
            <person name="Karlsson M."/>
            <person name="Huettel B."/>
            <person name="Barry K.W."/>
            <person name="Haridas S."/>
            <person name="Chen C."/>
            <person name="Bauer D."/>
            <person name="Andreopoulos W."/>
            <person name="Pangilinan J."/>
            <person name="LaButti K."/>
            <person name="Riley R."/>
            <person name="Lipzen A."/>
            <person name="Clum A."/>
            <person name="Drula E."/>
            <person name="Henrissat B."/>
            <person name="Kohler A."/>
            <person name="Grigoriev I.V."/>
            <person name="Martin F.M."/>
            <person name="Hacquard S."/>
        </authorList>
    </citation>
    <scope>NUCLEOTIDE SEQUENCE [LARGE SCALE GENOMIC DNA]</scope>
    <source>
        <strain evidence="1 2">MPI-SDFR-AT-0079</strain>
    </source>
</reference>
<sequence>MVGVLRRANRLTELVWIRNGPGAAILPQDVTRIHMDFAHKFNGGHVGPRKVWRHNMPRLKYWNPTIPMVVNRSHNQDGPATLSIYFREPGATLASDSPMPSSSADGFSKAPAPAAGERVLTIDMKDRRSEAIFKEFMDKSGAVPIKTSPQDEALIREIEDRKAIGTIDRERVRKQNEAAKREKQMIAQAHSEAAAIKAAL</sequence>
<comment type="caution">
    <text evidence="1">The sequence shown here is derived from an EMBL/GenBank/DDBJ whole genome shotgun (WGS) entry which is preliminary data.</text>
</comment>
<gene>
    <name evidence="1" type="ORF">F5144DRAFT_581774</name>
</gene>
<protein>
    <submittedName>
        <fullName evidence="1">CI-B8 domain-containing protein</fullName>
    </submittedName>
</protein>
<evidence type="ECO:0000313" key="2">
    <source>
        <dbReference type="Proteomes" id="UP000724584"/>
    </source>
</evidence>